<dbReference type="EMBL" id="JBHSXI010000012">
    <property type="protein sequence ID" value="MFC6889827.1"/>
    <property type="molecule type" value="Genomic_DNA"/>
</dbReference>
<dbReference type="GO" id="GO:0046872">
    <property type="term" value="F:metal ion binding"/>
    <property type="evidence" value="ECO:0007669"/>
    <property type="project" value="UniProtKB-KW"/>
</dbReference>
<comment type="cofactor">
    <cofactor evidence="5">
        <name>Cu(2+)</name>
        <dbReference type="ChEBI" id="CHEBI:29036"/>
    </cofactor>
    <text evidence="5">The crystal structure with reduced Cu(1+) has also been determined.</text>
</comment>
<dbReference type="Gene3D" id="2.60.40.420">
    <property type="entry name" value="Cupredoxins - blue copper proteins"/>
    <property type="match status" value="1"/>
</dbReference>
<dbReference type="NCBIfam" id="TIGR03102">
    <property type="entry name" value="halo_cynanin"/>
    <property type="match status" value="1"/>
</dbReference>
<evidence type="ECO:0000256" key="1">
    <source>
        <dbReference type="ARBA" id="ARBA00022448"/>
    </source>
</evidence>
<keyword evidence="9" id="KW-1185">Reference proteome</keyword>
<gene>
    <name evidence="8" type="ORF">ACFQEY_12475</name>
</gene>
<sequence length="182" mass="18311">MTRRTLERRTFVKSTAALGVATALAGCGGGSGDDGSDGSDGSDGGSGGDGSDGGSGGDGSDGSDQEFLSEEPNYDGWFEGVGNYEATVDMTDADEVTVEVGAGNGLSFGPAAVAISSGTTVVWEWTGEGGDHNVSASEGEFESETVGEAGHTFEHAFEESGTYTYVCTPHEATGMKGAVHVE</sequence>
<dbReference type="InterPro" id="IPR008972">
    <property type="entry name" value="Cupredoxin"/>
</dbReference>
<protein>
    <submittedName>
        <fullName evidence="8">Halocyanin domain-containing protein</fullName>
    </submittedName>
</protein>
<keyword evidence="3" id="KW-0249">Electron transport</keyword>
<feature type="binding site" evidence="5">
    <location>
        <position position="132"/>
    </location>
    <ligand>
        <name>Cu cation</name>
        <dbReference type="ChEBI" id="CHEBI:23378"/>
    </ligand>
</feature>
<dbReference type="PRINTS" id="PR00157">
    <property type="entry name" value="PLASTOCYANIN"/>
</dbReference>
<feature type="region of interest" description="Disordered" evidence="6">
    <location>
        <begin position="23"/>
        <end position="73"/>
    </location>
</feature>
<dbReference type="Pfam" id="PF00127">
    <property type="entry name" value="Copper-bind"/>
    <property type="match status" value="1"/>
</dbReference>
<feature type="binding site" evidence="5">
    <location>
        <position position="170"/>
    </location>
    <ligand>
        <name>Cu cation</name>
        <dbReference type="ChEBI" id="CHEBI:23378"/>
    </ligand>
</feature>
<dbReference type="CDD" id="cd04220">
    <property type="entry name" value="Halocyanin"/>
    <property type="match status" value="1"/>
</dbReference>
<dbReference type="InterPro" id="IPR000923">
    <property type="entry name" value="BlueCu_1"/>
</dbReference>
<dbReference type="RefSeq" id="WP_379769000.1">
    <property type="nucleotide sequence ID" value="NZ_JBHSXI010000012.1"/>
</dbReference>
<accession>A0ABD5UR51</accession>
<feature type="binding site" evidence="5">
    <location>
        <position position="175"/>
    </location>
    <ligand>
        <name>Cu cation</name>
        <dbReference type="ChEBI" id="CHEBI:23378"/>
    </ligand>
</feature>
<evidence type="ECO:0000256" key="4">
    <source>
        <dbReference type="ARBA" id="ARBA00023008"/>
    </source>
</evidence>
<evidence type="ECO:0000259" key="7">
    <source>
        <dbReference type="Pfam" id="PF00127"/>
    </source>
</evidence>
<dbReference type="PROSITE" id="PS51318">
    <property type="entry name" value="TAT"/>
    <property type="match status" value="1"/>
</dbReference>
<dbReference type="InterPro" id="IPR002387">
    <property type="entry name" value="Plastocyanin"/>
</dbReference>
<evidence type="ECO:0000256" key="5">
    <source>
        <dbReference type="PIRSR" id="PIRSR602387-1"/>
    </source>
</evidence>
<evidence type="ECO:0000313" key="8">
    <source>
        <dbReference type="EMBL" id="MFC6889827.1"/>
    </source>
</evidence>
<keyword evidence="2 5" id="KW-0479">Metal-binding</keyword>
<dbReference type="InterPro" id="IPR028871">
    <property type="entry name" value="BlueCu_1_BS"/>
</dbReference>
<comment type="caution">
    <text evidence="8">The sequence shown here is derived from an EMBL/GenBank/DDBJ whole genome shotgun (WGS) entry which is preliminary data.</text>
</comment>
<feature type="compositionally biased region" description="Gly residues" evidence="6">
    <location>
        <begin position="41"/>
        <end position="60"/>
    </location>
</feature>
<evidence type="ECO:0000256" key="6">
    <source>
        <dbReference type="SAM" id="MobiDB-lite"/>
    </source>
</evidence>
<keyword evidence="1" id="KW-0813">Transport</keyword>
<reference evidence="8 9" key="1">
    <citation type="journal article" date="2019" name="Int. J. Syst. Evol. Microbiol.">
        <title>The Global Catalogue of Microorganisms (GCM) 10K type strain sequencing project: providing services to taxonomists for standard genome sequencing and annotation.</title>
        <authorList>
            <consortium name="The Broad Institute Genomics Platform"/>
            <consortium name="The Broad Institute Genome Sequencing Center for Infectious Disease"/>
            <person name="Wu L."/>
            <person name="Ma J."/>
        </authorList>
    </citation>
    <scope>NUCLEOTIDE SEQUENCE [LARGE SCALE GENOMIC DNA]</scope>
    <source>
        <strain evidence="8 9">Y73</strain>
    </source>
</reference>
<evidence type="ECO:0000313" key="9">
    <source>
        <dbReference type="Proteomes" id="UP001596333"/>
    </source>
</evidence>
<organism evidence="8 9">
    <name type="scientific">Halorubrum trueperi</name>
    <dbReference type="NCBI Taxonomy" id="2004704"/>
    <lineage>
        <taxon>Archaea</taxon>
        <taxon>Methanobacteriati</taxon>
        <taxon>Methanobacteriota</taxon>
        <taxon>Stenosarchaea group</taxon>
        <taxon>Halobacteria</taxon>
        <taxon>Halobacteriales</taxon>
        <taxon>Haloferacaceae</taxon>
        <taxon>Halorubrum</taxon>
    </lineage>
</organism>
<dbReference type="Proteomes" id="UP001596333">
    <property type="component" value="Unassembled WGS sequence"/>
</dbReference>
<keyword evidence="4 5" id="KW-0186">Copper</keyword>
<feature type="compositionally biased region" description="Acidic residues" evidence="6">
    <location>
        <begin position="61"/>
        <end position="73"/>
    </location>
</feature>
<dbReference type="InterPro" id="IPR006311">
    <property type="entry name" value="TAT_signal"/>
</dbReference>
<dbReference type="PROSITE" id="PS00196">
    <property type="entry name" value="COPPER_BLUE"/>
    <property type="match status" value="1"/>
</dbReference>
<dbReference type="SUPFAM" id="SSF49503">
    <property type="entry name" value="Cupredoxins"/>
    <property type="match status" value="1"/>
</dbReference>
<evidence type="ECO:0000256" key="2">
    <source>
        <dbReference type="ARBA" id="ARBA00022723"/>
    </source>
</evidence>
<feature type="domain" description="Blue (type 1) copper" evidence="7">
    <location>
        <begin position="96"/>
        <end position="182"/>
    </location>
</feature>
<name>A0ABD5UR51_9EURY</name>
<evidence type="ECO:0000256" key="3">
    <source>
        <dbReference type="ARBA" id="ARBA00022982"/>
    </source>
</evidence>
<feature type="binding site" evidence="5">
    <location>
        <position position="167"/>
    </location>
    <ligand>
        <name>Cu cation</name>
        <dbReference type="ChEBI" id="CHEBI:23378"/>
    </ligand>
</feature>
<dbReference type="AlphaFoldDB" id="A0ABD5UR51"/>
<proteinExistence type="predicted"/>
<dbReference type="PROSITE" id="PS51257">
    <property type="entry name" value="PROKAR_LIPOPROTEIN"/>
    <property type="match status" value="1"/>
</dbReference>
<dbReference type="InterPro" id="IPR017533">
    <property type="entry name" value="Halocyanin"/>
</dbReference>